<dbReference type="AlphaFoldDB" id="A0A1X2I9K5"/>
<proteinExistence type="predicted"/>
<gene>
    <name evidence="2" type="ORF">BCR42DRAFT_394755</name>
</gene>
<sequence length="111" mass="12842">MLPVNRTSIRKVLFSNTHRPYVIPGRSASTGNSNKKNKDPLIPNAPGWDEKNATESEADVKADHDPDDIDVIKKKTTEEFKERWVWSIEQGQKVNFNSYDFFFHILNRPRA</sequence>
<reference evidence="2 3" key="1">
    <citation type="submission" date="2016-07" db="EMBL/GenBank/DDBJ databases">
        <title>Pervasive Adenine N6-methylation of Active Genes in Fungi.</title>
        <authorList>
            <consortium name="DOE Joint Genome Institute"/>
            <person name="Mondo S.J."/>
            <person name="Dannebaum R.O."/>
            <person name="Kuo R.C."/>
            <person name="Labutti K."/>
            <person name="Haridas S."/>
            <person name="Kuo A."/>
            <person name="Salamov A."/>
            <person name="Ahrendt S.R."/>
            <person name="Lipzen A."/>
            <person name="Sullivan W."/>
            <person name="Andreopoulos W.B."/>
            <person name="Clum A."/>
            <person name="Lindquist E."/>
            <person name="Daum C."/>
            <person name="Ramamoorthy G.K."/>
            <person name="Gryganskyi A."/>
            <person name="Culley D."/>
            <person name="Magnuson J.K."/>
            <person name="James T.Y."/>
            <person name="O'Malley M.A."/>
            <person name="Stajich J.E."/>
            <person name="Spatafora J.W."/>
            <person name="Visel A."/>
            <person name="Grigoriev I.V."/>
        </authorList>
    </citation>
    <scope>NUCLEOTIDE SEQUENCE [LARGE SCALE GENOMIC DNA]</scope>
    <source>
        <strain evidence="2 3">NRRL 1336</strain>
    </source>
</reference>
<evidence type="ECO:0000313" key="2">
    <source>
        <dbReference type="EMBL" id="ORZ12313.1"/>
    </source>
</evidence>
<feature type="compositionally biased region" description="Basic and acidic residues" evidence="1">
    <location>
        <begin position="48"/>
        <end position="67"/>
    </location>
</feature>
<organism evidence="2 3">
    <name type="scientific">Absidia repens</name>
    <dbReference type="NCBI Taxonomy" id="90262"/>
    <lineage>
        <taxon>Eukaryota</taxon>
        <taxon>Fungi</taxon>
        <taxon>Fungi incertae sedis</taxon>
        <taxon>Mucoromycota</taxon>
        <taxon>Mucoromycotina</taxon>
        <taxon>Mucoromycetes</taxon>
        <taxon>Mucorales</taxon>
        <taxon>Cunninghamellaceae</taxon>
        <taxon>Absidia</taxon>
    </lineage>
</organism>
<keyword evidence="3" id="KW-1185">Reference proteome</keyword>
<dbReference type="EMBL" id="MCGE01000019">
    <property type="protein sequence ID" value="ORZ12313.1"/>
    <property type="molecule type" value="Genomic_DNA"/>
</dbReference>
<feature type="region of interest" description="Disordered" evidence="1">
    <location>
        <begin position="23"/>
        <end position="67"/>
    </location>
</feature>
<accession>A0A1X2I9K5</accession>
<dbReference type="OrthoDB" id="529205at2759"/>
<dbReference type="Proteomes" id="UP000193560">
    <property type="component" value="Unassembled WGS sequence"/>
</dbReference>
<comment type="caution">
    <text evidence="2">The sequence shown here is derived from an EMBL/GenBank/DDBJ whole genome shotgun (WGS) entry which is preliminary data.</text>
</comment>
<name>A0A1X2I9K5_9FUNG</name>
<protein>
    <submittedName>
        <fullName evidence="2">Uncharacterized protein</fullName>
    </submittedName>
</protein>
<evidence type="ECO:0000256" key="1">
    <source>
        <dbReference type="SAM" id="MobiDB-lite"/>
    </source>
</evidence>
<evidence type="ECO:0000313" key="3">
    <source>
        <dbReference type="Proteomes" id="UP000193560"/>
    </source>
</evidence>